<name>A0ABS7NUX9_9NOCA</name>
<evidence type="ECO:0000256" key="2">
    <source>
        <dbReference type="ARBA" id="ARBA00009399"/>
    </source>
</evidence>
<dbReference type="PANTHER" id="PTHR38459">
    <property type="entry name" value="PROPHAGE BACTOPRENOL-LINKED GLUCOSE TRANSLOCASE HOMOLOG"/>
    <property type="match status" value="1"/>
</dbReference>
<proteinExistence type="inferred from homology"/>
<dbReference type="InterPro" id="IPR051401">
    <property type="entry name" value="GtrA_CellWall_Glycosyl"/>
</dbReference>
<evidence type="ECO:0000256" key="5">
    <source>
        <dbReference type="ARBA" id="ARBA00023136"/>
    </source>
</evidence>
<accession>A0ABS7NUX9</accession>
<dbReference type="PANTHER" id="PTHR38459:SF1">
    <property type="entry name" value="PROPHAGE BACTOPRENOL-LINKED GLUCOSE TRANSLOCASE HOMOLOG"/>
    <property type="match status" value="1"/>
</dbReference>
<keyword evidence="5 6" id="KW-0472">Membrane</keyword>
<protein>
    <submittedName>
        <fullName evidence="8">GtrA family protein</fullName>
    </submittedName>
</protein>
<comment type="caution">
    <text evidence="8">The sequence shown here is derived from an EMBL/GenBank/DDBJ whole genome shotgun (WGS) entry which is preliminary data.</text>
</comment>
<gene>
    <name evidence="8" type="ORF">HQ605_13490</name>
</gene>
<evidence type="ECO:0000313" key="8">
    <source>
        <dbReference type="EMBL" id="MBY6321838.1"/>
    </source>
</evidence>
<dbReference type="RefSeq" id="WP_068104219.1">
    <property type="nucleotide sequence ID" value="NZ_JABUKE010000014.1"/>
</dbReference>
<dbReference type="InterPro" id="IPR007267">
    <property type="entry name" value="GtrA_DPMS_TM"/>
</dbReference>
<keyword evidence="3 6" id="KW-0812">Transmembrane</keyword>
<evidence type="ECO:0000256" key="4">
    <source>
        <dbReference type="ARBA" id="ARBA00022989"/>
    </source>
</evidence>
<keyword evidence="9" id="KW-1185">Reference proteome</keyword>
<keyword evidence="4 6" id="KW-1133">Transmembrane helix</keyword>
<evidence type="ECO:0000256" key="3">
    <source>
        <dbReference type="ARBA" id="ARBA00022692"/>
    </source>
</evidence>
<reference evidence="8 9" key="1">
    <citation type="submission" date="2020-06" db="EMBL/GenBank/DDBJ databases">
        <title>Taxonomy, biology and ecology of Rhodococcus bacteria occurring in California pistachio and other woody hosts as revealed by genome sequence analyses.</title>
        <authorList>
            <person name="Gai Y."/>
            <person name="Riely B."/>
        </authorList>
    </citation>
    <scope>NUCLEOTIDE SEQUENCE [LARGE SCALE GENOMIC DNA]</scope>
    <source>
        <strain evidence="8 9">BP-284</strain>
    </source>
</reference>
<feature type="transmembrane region" description="Helical" evidence="6">
    <location>
        <begin position="96"/>
        <end position="113"/>
    </location>
</feature>
<evidence type="ECO:0000256" key="6">
    <source>
        <dbReference type="SAM" id="Phobius"/>
    </source>
</evidence>
<comment type="similarity">
    <text evidence="2">Belongs to the GtrA family.</text>
</comment>
<feature type="transmembrane region" description="Helical" evidence="6">
    <location>
        <begin position="5"/>
        <end position="26"/>
    </location>
</feature>
<comment type="subcellular location">
    <subcellularLocation>
        <location evidence="1">Membrane</location>
        <topology evidence="1">Multi-pass membrane protein</topology>
    </subcellularLocation>
</comment>
<dbReference type="EMBL" id="JABUKG010000014">
    <property type="protein sequence ID" value="MBY6321838.1"/>
    <property type="molecule type" value="Genomic_DNA"/>
</dbReference>
<evidence type="ECO:0000256" key="1">
    <source>
        <dbReference type="ARBA" id="ARBA00004141"/>
    </source>
</evidence>
<sequence>MPTHVLRFALVGVLNTGVYYGLYLLFRLAVPYWMAHLLAIACAMVFSFFLNCLYTFRTRPTWRKFALWPLTNATNYVMTTVGVIVLVSGLGMDERVAPLVAAAAAIPVTFLLSRRLLVGRSAPVPRTAPTGSTGSADR</sequence>
<dbReference type="Proteomes" id="UP001520140">
    <property type="component" value="Unassembled WGS sequence"/>
</dbReference>
<feature type="domain" description="GtrA/DPMS transmembrane" evidence="7">
    <location>
        <begin position="7"/>
        <end position="116"/>
    </location>
</feature>
<evidence type="ECO:0000259" key="7">
    <source>
        <dbReference type="Pfam" id="PF04138"/>
    </source>
</evidence>
<feature type="transmembrane region" description="Helical" evidence="6">
    <location>
        <begin position="32"/>
        <end position="54"/>
    </location>
</feature>
<evidence type="ECO:0000313" key="9">
    <source>
        <dbReference type="Proteomes" id="UP001520140"/>
    </source>
</evidence>
<feature type="transmembrane region" description="Helical" evidence="6">
    <location>
        <begin position="66"/>
        <end position="90"/>
    </location>
</feature>
<organism evidence="8 9">
    <name type="scientific">Rhodococcoides kroppenstedtii</name>
    <dbReference type="NCBI Taxonomy" id="293050"/>
    <lineage>
        <taxon>Bacteria</taxon>
        <taxon>Bacillati</taxon>
        <taxon>Actinomycetota</taxon>
        <taxon>Actinomycetes</taxon>
        <taxon>Mycobacteriales</taxon>
        <taxon>Nocardiaceae</taxon>
        <taxon>Rhodococcoides</taxon>
    </lineage>
</organism>
<dbReference type="Pfam" id="PF04138">
    <property type="entry name" value="GtrA_DPMS_TM"/>
    <property type="match status" value="1"/>
</dbReference>